<dbReference type="Pfam" id="PF25539">
    <property type="entry name" value="Bestrophin_2"/>
    <property type="match status" value="2"/>
</dbReference>
<dbReference type="AlphaFoldDB" id="A0A1E3ID72"/>
<feature type="compositionally biased region" description="Basic and acidic residues" evidence="8">
    <location>
        <begin position="642"/>
        <end position="654"/>
    </location>
</feature>
<dbReference type="GeneID" id="30196477"/>
<feature type="transmembrane region" description="Helical" evidence="9">
    <location>
        <begin position="519"/>
        <end position="539"/>
    </location>
</feature>
<evidence type="ECO:0000256" key="4">
    <source>
        <dbReference type="ARBA" id="ARBA00022692"/>
    </source>
</evidence>
<keyword evidence="2" id="KW-0813">Transport</keyword>
<feature type="compositionally biased region" description="Polar residues" evidence="8">
    <location>
        <begin position="137"/>
        <end position="158"/>
    </location>
</feature>
<organism evidence="10 11">
    <name type="scientific">Cryptococcus wingfieldii CBS 7118</name>
    <dbReference type="NCBI Taxonomy" id="1295528"/>
    <lineage>
        <taxon>Eukaryota</taxon>
        <taxon>Fungi</taxon>
        <taxon>Dikarya</taxon>
        <taxon>Basidiomycota</taxon>
        <taxon>Agaricomycotina</taxon>
        <taxon>Tremellomycetes</taxon>
        <taxon>Tremellales</taxon>
        <taxon>Cryptococcaceae</taxon>
        <taxon>Cryptococcus</taxon>
    </lineage>
</organism>
<dbReference type="PANTHER" id="PTHR33281">
    <property type="entry name" value="UPF0187 PROTEIN YNEE"/>
    <property type="match status" value="1"/>
</dbReference>
<dbReference type="GO" id="GO:0005886">
    <property type="term" value="C:plasma membrane"/>
    <property type="evidence" value="ECO:0007669"/>
    <property type="project" value="UniProtKB-SubCell"/>
</dbReference>
<evidence type="ECO:0000256" key="2">
    <source>
        <dbReference type="ARBA" id="ARBA00022448"/>
    </source>
</evidence>
<proteinExistence type="predicted"/>
<dbReference type="PANTHER" id="PTHR33281:SF19">
    <property type="entry name" value="VOLTAGE-DEPENDENT ANION CHANNEL-FORMING PROTEIN YNEE"/>
    <property type="match status" value="1"/>
</dbReference>
<accession>A0A1E3ID72</accession>
<evidence type="ECO:0000313" key="10">
    <source>
        <dbReference type="EMBL" id="ODN86572.1"/>
    </source>
</evidence>
<keyword evidence="7 9" id="KW-0472">Membrane</keyword>
<dbReference type="EMBL" id="AWGH01000031">
    <property type="protein sequence ID" value="ODN86572.1"/>
    <property type="molecule type" value="Genomic_DNA"/>
</dbReference>
<evidence type="ECO:0000256" key="8">
    <source>
        <dbReference type="SAM" id="MobiDB-lite"/>
    </source>
</evidence>
<dbReference type="Proteomes" id="UP000094819">
    <property type="component" value="Unassembled WGS sequence"/>
</dbReference>
<evidence type="ECO:0000313" key="11">
    <source>
        <dbReference type="Proteomes" id="UP000094819"/>
    </source>
</evidence>
<feature type="region of interest" description="Disordered" evidence="8">
    <location>
        <begin position="112"/>
        <end position="182"/>
    </location>
</feature>
<evidence type="ECO:0000256" key="9">
    <source>
        <dbReference type="SAM" id="Phobius"/>
    </source>
</evidence>
<reference evidence="10 11" key="1">
    <citation type="submission" date="2016-06" db="EMBL/GenBank/DDBJ databases">
        <title>Evolution of pathogenesis and genome organization in the Tremellales.</title>
        <authorList>
            <person name="Cuomo C."/>
            <person name="Litvintseva A."/>
            <person name="Heitman J."/>
            <person name="Chen Y."/>
            <person name="Sun S."/>
            <person name="Springer D."/>
            <person name="Dromer F."/>
            <person name="Young S."/>
            <person name="Zeng Q."/>
            <person name="Chapman S."/>
            <person name="Gujja S."/>
            <person name="Saif S."/>
            <person name="Birren B."/>
        </authorList>
    </citation>
    <scope>NUCLEOTIDE SEQUENCE [LARGE SCALE GENOMIC DNA]</scope>
    <source>
        <strain evidence="10 11">CBS 7118</strain>
    </source>
</reference>
<keyword evidence="4 9" id="KW-0812">Transmembrane</keyword>
<evidence type="ECO:0000256" key="3">
    <source>
        <dbReference type="ARBA" id="ARBA00022475"/>
    </source>
</evidence>
<dbReference type="InterPro" id="IPR044669">
    <property type="entry name" value="YneE/VCCN1/2-like"/>
</dbReference>
<evidence type="ECO:0000256" key="7">
    <source>
        <dbReference type="ARBA" id="ARBA00023136"/>
    </source>
</evidence>
<feature type="region of interest" description="Disordered" evidence="8">
    <location>
        <begin position="616"/>
        <end position="654"/>
    </location>
</feature>
<comment type="subcellular location">
    <subcellularLocation>
        <location evidence="1">Cell membrane</location>
        <topology evidence="1">Multi-pass membrane protein</topology>
    </subcellularLocation>
</comment>
<protein>
    <submittedName>
        <fullName evidence="10">Uncharacterized protein</fullName>
    </submittedName>
</protein>
<feature type="compositionally biased region" description="Pro residues" evidence="8">
    <location>
        <begin position="112"/>
        <end position="130"/>
    </location>
</feature>
<dbReference type="GO" id="GO:0005254">
    <property type="term" value="F:chloride channel activity"/>
    <property type="evidence" value="ECO:0007669"/>
    <property type="project" value="InterPro"/>
</dbReference>
<gene>
    <name evidence="10" type="ORF">L198_07266</name>
</gene>
<sequence>MIEPVVPLGPFKHGMAWVAYRFTSTVLDDIWPGVVFFTGVAVMVACVSEFTSVNLGINSVMLTVLGTIVSLVVSFKTNNSYSRWWDGRNGWSNLTTHCRQLATLIWIHIPNAPAPKPDAPKPEPAQPPQTPDAASKSGKSPFTPNSTAQTLSPSSVAQESEEDVSTGYHVHGWRTPAQEAEAKKRFEDDMAARNDQQAREDMRGMIEKKTYIGLARLSHIQAFAVSMKHALRGERGPFYSDLYSLIAFLPKYNPASHPPITRDHLLALWQNGIPRQKSSRATDDIAVPLTVPIAFTSDALNQPNLPNPFDDEEKRIGEQVYGPAPDDYKEQAVRNASEYVGTDDPEVFVVTSKRDGRKSITQRRSIQVQGRTGQGGEQVTLETIELMPPRHPPPPRIWDFLPPLRIFKSIYDMLNWKKKKEISERAKGGKRRRSAMGTDMQIPQEILMYLSMYTADLTRRGLMPGPLTTAFANAILELQRAISDMEKIATTPIPSAYTFHLHLTVYAYLFFIPFQVYTYIGWVVIPATAVASIIYLGFLEIGMQIEMPFNYDQSDLDLDQFCLRIAHQIAQLTAFPTNIPSQHVILSHLNQPFLPTLRASAPDILGVPERQPMPNPRGFASSFSTYDKPPPSSPSSSSTEAQQRKPEVKQMQKSMRDVELVLNANWKDVTSDARNVIGKPRDQLENRTGLEVAVLML</sequence>
<name>A0A1E3ID72_9TREE</name>
<keyword evidence="5 9" id="KW-1133">Transmembrane helix</keyword>
<dbReference type="RefSeq" id="XP_019028755.1">
    <property type="nucleotide sequence ID" value="XM_019179274.1"/>
</dbReference>
<feature type="transmembrane region" description="Helical" evidence="9">
    <location>
        <begin position="55"/>
        <end position="75"/>
    </location>
</feature>
<feature type="transmembrane region" description="Helical" evidence="9">
    <location>
        <begin position="30"/>
        <end position="48"/>
    </location>
</feature>
<keyword evidence="11" id="KW-1185">Reference proteome</keyword>
<evidence type="ECO:0000256" key="5">
    <source>
        <dbReference type="ARBA" id="ARBA00022989"/>
    </source>
</evidence>
<evidence type="ECO:0000256" key="6">
    <source>
        <dbReference type="ARBA" id="ARBA00023065"/>
    </source>
</evidence>
<comment type="caution">
    <text evidence="10">The sequence shown here is derived from an EMBL/GenBank/DDBJ whole genome shotgun (WGS) entry which is preliminary data.</text>
</comment>
<keyword evidence="3" id="KW-1003">Cell membrane</keyword>
<keyword evidence="6" id="KW-0406">Ion transport</keyword>
<dbReference type="OrthoDB" id="1368at2759"/>
<evidence type="ECO:0000256" key="1">
    <source>
        <dbReference type="ARBA" id="ARBA00004651"/>
    </source>
</evidence>